<reference evidence="1" key="1">
    <citation type="submission" date="2019-03" db="EMBL/GenBank/DDBJ databases">
        <title>WGS assembly of Setaria viridis.</title>
        <authorList>
            <person name="Huang P."/>
            <person name="Jenkins J."/>
            <person name="Grimwood J."/>
            <person name="Barry K."/>
            <person name="Healey A."/>
            <person name="Mamidi S."/>
            <person name="Sreedasyam A."/>
            <person name="Shu S."/>
            <person name="Feldman M."/>
            <person name="Wu J."/>
            <person name="Yu Y."/>
            <person name="Chen C."/>
            <person name="Johnson J."/>
            <person name="Rokhsar D."/>
            <person name="Baxter I."/>
            <person name="Schmutz J."/>
            <person name="Brutnell T."/>
            <person name="Kellogg E."/>
        </authorList>
    </citation>
    <scope>NUCLEOTIDE SEQUENCE [LARGE SCALE GENOMIC DNA]</scope>
</reference>
<evidence type="ECO:0000313" key="2">
    <source>
        <dbReference type="Proteomes" id="UP000298652"/>
    </source>
</evidence>
<dbReference type="Gramene" id="TKW10277">
    <property type="protein sequence ID" value="TKW10277"/>
    <property type="gene ID" value="SEVIR_6G152100v2"/>
</dbReference>
<evidence type="ECO:0000313" key="1">
    <source>
        <dbReference type="EMBL" id="TKW10277.1"/>
    </source>
</evidence>
<proteinExistence type="predicted"/>
<keyword evidence="2" id="KW-1185">Reference proteome</keyword>
<dbReference type="AlphaFoldDB" id="A0A4U6UIE5"/>
<organism evidence="1 2">
    <name type="scientific">Setaria viridis</name>
    <name type="common">Green bristlegrass</name>
    <name type="synonym">Setaria italica subsp. viridis</name>
    <dbReference type="NCBI Taxonomy" id="4556"/>
    <lineage>
        <taxon>Eukaryota</taxon>
        <taxon>Viridiplantae</taxon>
        <taxon>Streptophyta</taxon>
        <taxon>Embryophyta</taxon>
        <taxon>Tracheophyta</taxon>
        <taxon>Spermatophyta</taxon>
        <taxon>Magnoliopsida</taxon>
        <taxon>Liliopsida</taxon>
        <taxon>Poales</taxon>
        <taxon>Poaceae</taxon>
        <taxon>PACMAD clade</taxon>
        <taxon>Panicoideae</taxon>
        <taxon>Panicodae</taxon>
        <taxon>Paniceae</taxon>
        <taxon>Cenchrinae</taxon>
        <taxon>Setaria</taxon>
    </lineage>
</organism>
<sequence length="117" mass="13319">MGFREGIKESTQMRRMGVLPRTGSPVVLKFGSLCRINPTQLIRFIKQCFVKSPLKTKLLHVVKSTFIVNEPLPDPCYTLCIFLLFLSVGVVELVEYFCTHPYGSEEDPDFPTGEDFE</sequence>
<protein>
    <submittedName>
        <fullName evidence="1">Uncharacterized protein</fullName>
    </submittedName>
</protein>
<accession>A0A4U6UIE5</accession>
<name>A0A4U6UIE5_SETVI</name>
<gene>
    <name evidence="1" type="ORF">SEVIR_6G152100v2</name>
</gene>
<dbReference type="EMBL" id="CM016557">
    <property type="protein sequence ID" value="TKW10277.1"/>
    <property type="molecule type" value="Genomic_DNA"/>
</dbReference>
<dbReference type="Proteomes" id="UP000298652">
    <property type="component" value="Chromosome 6"/>
</dbReference>